<dbReference type="InterPro" id="IPR050863">
    <property type="entry name" value="CenT-Element_Derived"/>
</dbReference>
<dbReference type="RefSeq" id="XP_014678488.1">
    <property type="nucleotide sequence ID" value="XM_014823002.1"/>
</dbReference>
<dbReference type="InterPro" id="IPR007889">
    <property type="entry name" value="HTH_Psq"/>
</dbReference>
<proteinExistence type="predicted"/>
<protein>
    <submittedName>
        <fullName evidence="7">Tigger transposable element-derived protein 1-like</fullName>
    </submittedName>
</protein>
<organism evidence="6 7">
    <name type="scientific">Priapulus caudatus</name>
    <name type="common">Priapulid worm</name>
    <dbReference type="NCBI Taxonomy" id="37621"/>
    <lineage>
        <taxon>Eukaryota</taxon>
        <taxon>Metazoa</taxon>
        <taxon>Ecdysozoa</taxon>
        <taxon>Scalidophora</taxon>
        <taxon>Priapulida</taxon>
        <taxon>Priapulimorpha</taxon>
        <taxon>Priapulimorphida</taxon>
        <taxon>Priapulidae</taxon>
        <taxon>Priapulus</taxon>
    </lineage>
</organism>
<dbReference type="PANTHER" id="PTHR19303:SF74">
    <property type="entry name" value="POGO TRANSPOSABLE ELEMENT WITH KRAB DOMAIN"/>
    <property type="match status" value="1"/>
</dbReference>
<accession>A0ABM1F217</accession>
<keyword evidence="3" id="KW-0539">Nucleus</keyword>
<dbReference type="SUPFAM" id="SSF46689">
    <property type="entry name" value="Homeodomain-like"/>
    <property type="match status" value="1"/>
</dbReference>
<evidence type="ECO:0000256" key="4">
    <source>
        <dbReference type="SAM" id="MobiDB-lite"/>
    </source>
</evidence>
<keyword evidence="6" id="KW-1185">Reference proteome</keyword>
<dbReference type="Pfam" id="PF03221">
    <property type="entry name" value="HTH_Tnp_Tc5"/>
    <property type="match status" value="1"/>
</dbReference>
<dbReference type="PROSITE" id="PS51253">
    <property type="entry name" value="HTH_CENPB"/>
    <property type="match status" value="1"/>
</dbReference>
<dbReference type="InterPro" id="IPR009057">
    <property type="entry name" value="Homeodomain-like_sf"/>
</dbReference>
<dbReference type="GeneID" id="106818281"/>
<evidence type="ECO:0000256" key="2">
    <source>
        <dbReference type="ARBA" id="ARBA00023125"/>
    </source>
</evidence>
<dbReference type="InterPro" id="IPR010921">
    <property type="entry name" value="Trp_repressor/repl_initiator"/>
</dbReference>
<evidence type="ECO:0000313" key="7">
    <source>
        <dbReference type="RefSeq" id="XP_014678488.1"/>
    </source>
</evidence>
<dbReference type="Gene3D" id="1.10.10.60">
    <property type="entry name" value="Homeodomain-like"/>
    <property type="match status" value="2"/>
</dbReference>
<reference evidence="7" key="1">
    <citation type="submission" date="2025-08" db="UniProtKB">
        <authorList>
            <consortium name="RefSeq"/>
        </authorList>
    </citation>
    <scope>IDENTIFICATION</scope>
</reference>
<evidence type="ECO:0000256" key="1">
    <source>
        <dbReference type="ARBA" id="ARBA00004123"/>
    </source>
</evidence>
<evidence type="ECO:0000256" key="3">
    <source>
        <dbReference type="ARBA" id="ARBA00023242"/>
    </source>
</evidence>
<dbReference type="Proteomes" id="UP000695022">
    <property type="component" value="Unplaced"/>
</dbReference>
<evidence type="ECO:0000259" key="5">
    <source>
        <dbReference type="PROSITE" id="PS51253"/>
    </source>
</evidence>
<keyword evidence="2" id="KW-0238">DNA-binding</keyword>
<dbReference type="PANTHER" id="PTHR19303">
    <property type="entry name" value="TRANSPOSON"/>
    <property type="match status" value="1"/>
</dbReference>
<dbReference type="SUPFAM" id="SSF48295">
    <property type="entry name" value="TrpR-like"/>
    <property type="match status" value="1"/>
</dbReference>
<dbReference type="InterPro" id="IPR004875">
    <property type="entry name" value="DDE_SF_endonuclease_dom"/>
</dbReference>
<evidence type="ECO:0000313" key="6">
    <source>
        <dbReference type="Proteomes" id="UP000695022"/>
    </source>
</evidence>
<feature type="domain" description="HTH CENPB-type" evidence="5">
    <location>
        <begin position="76"/>
        <end position="148"/>
    </location>
</feature>
<comment type="subcellular location">
    <subcellularLocation>
        <location evidence="1">Nucleus</location>
    </subcellularLocation>
</comment>
<feature type="region of interest" description="Disordered" evidence="4">
    <location>
        <begin position="62"/>
        <end position="83"/>
    </location>
</feature>
<name>A0ABM1F217_PRICU</name>
<dbReference type="Pfam" id="PF04218">
    <property type="entry name" value="CENP-B_N"/>
    <property type="match status" value="1"/>
</dbReference>
<dbReference type="SMART" id="SM00674">
    <property type="entry name" value="CENPB"/>
    <property type="match status" value="1"/>
</dbReference>
<dbReference type="Pfam" id="PF03184">
    <property type="entry name" value="DDE_1"/>
    <property type="match status" value="1"/>
</dbReference>
<dbReference type="InterPro" id="IPR006600">
    <property type="entry name" value="HTH_CenpB_DNA-bd_dom"/>
</dbReference>
<sequence>MAETPTPTTPDSRKRKMKSYTVAYKLEAIQWFKDGNSKEATARKFNVDSKRIREWVKQEEKLRAANHGSNSKRRKLDGGGRRPLDENLETELVQWIEDQRAQRLRVTRKRVQRRALELFDHENADSPFVASRGWLEKFFNRHGITLRRRTTLAQKVPDAVIPKLMSYFLFVRSLCLRFLFQDSQIGAMDETPVWFDMPGDTTVDFTGTKSIPLKTTGHEKSRITVVLAAKANGVKLPPFIVFKGVRKDKELDNTRRSAHGRDPGVVRHARDTTVDFTGTKSIPLKTTGHEKSRYTVVLAAKANGVKLPPFIVFKGVRKDKELDNVRGVVSVMSSNGWMNEDLTLVWLTKVWGALAFGKRLLAWDAFRCHIMDTVKDKLRRLNTEMAVIPGGCTGLVQAPDVCWNQPFKTACREQYDEWMANGEKFYTKGGNMRAPPK</sequence>
<gene>
    <name evidence="7" type="primary">LOC106818281</name>
</gene>